<dbReference type="EMBL" id="VWLB01000018">
    <property type="protein sequence ID" value="KAA3928479.1"/>
    <property type="molecule type" value="Genomic_DNA"/>
</dbReference>
<feature type="transmembrane region" description="Helical" evidence="1">
    <location>
        <begin position="247"/>
        <end position="265"/>
    </location>
</feature>
<feature type="transmembrane region" description="Helical" evidence="1">
    <location>
        <begin position="352"/>
        <end position="370"/>
    </location>
</feature>
<evidence type="ECO:0000313" key="3">
    <source>
        <dbReference type="Proteomes" id="UP000365824"/>
    </source>
</evidence>
<keyword evidence="1" id="KW-0812">Transmembrane</keyword>
<keyword evidence="1" id="KW-1133">Transmembrane helix</keyword>
<feature type="transmembrane region" description="Helical" evidence="1">
    <location>
        <begin position="377"/>
        <end position="393"/>
    </location>
</feature>
<dbReference type="AlphaFoldDB" id="A0A9P3ZYE1"/>
<sequence length="433" mass="50447">MIHQFLNKDSKTNWGYIIGYFILFLIAPPFIAIPTIIVYMVTKSHATKSDYYLCFFAIAGYFAAINATKRMGGDQWQYYVAYMNVPDVGFWKSLVYIYGIDYFKDSSRMQVSGEFMNGIYNYLGYYLTFGYYPLYAALLTFMDYLLVFLGLRRFCLSMKKPHIPIIAGIFTLSFFYLFFQYTLQIQKQFLAQCIMMYVLGNYAYYGKMRKKDWIMAVCAVFTHAATLLFVPFFIFKPLHRRLTKKGLFFIGAAFAILIIIAPRLASGIATDTSSALTYGVSRLATSETLNDTEFGLVWAQVFIIALPMALIAFRKLWLERKTLSDSSAFILNITLLLLLTIVAMYRQPLAQYRYFMMLFAFMPFIYPFAFDNIRNRDMLLKVIAVVMILWFYYQFELIVWDYASLVDIIIKSPIFLLFGNILNHLKNTHLNIL</sequence>
<dbReference type="Pfam" id="PF14897">
    <property type="entry name" value="EpsG"/>
    <property type="match status" value="1"/>
</dbReference>
<keyword evidence="1" id="KW-0472">Membrane</keyword>
<feature type="transmembrane region" description="Helical" evidence="1">
    <location>
        <begin position="297"/>
        <end position="317"/>
    </location>
</feature>
<protein>
    <recommendedName>
        <fullName evidence="4">EpsG family protein</fullName>
    </recommendedName>
</protein>
<reference evidence="2 3" key="1">
    <citation type="journal article" date="2019" name="Nat. Med.">
        <title>A library of human gut bacterial isolates paired with longitudinal multiomics data enables mechanistic microbiome research.</title>
        <authorList>
            <person name="Poyet M."/>
            <person name="Groussin M."/>
            <person name="Gibbons S.M."/>
            <person name="Avila-Pacheco J."/>
            <person name="Jiang X."/>
            <person name="Kearney S.M."/>
            <person name="Perrotta A.R."/>
            <person name="Berdy B."/>
            <person name="Zhao S."/>
            <person name="Lieberman T.D."/>
            <person name="Swanson P.K."/>
            <person name="Smith M."/>
            <person name="Roesemann S."/>
            <person name="Alexander J.E."/>
            <person name="Rich S.A."/>
            <person name="Livny J."/>
            <person name="Vlamakis H."/>
            <person name="Clish C."/>
            <person name="Bullock K."/>
            <person name="Deik A."/>
            <person name="Scott J."/>
            <person name="Pierce K.A."/>
            <person name="Xavier R.J."/>
            <person name="Alm E.J."/>
        </authorList>
    </citation>
    <scope>NUCLEOTIDE SEQUENCE [LARGE SCALE GENOMIC DNA]</scope>
    <source>
        <strain evidence="2 3">BIOML-A160</strain>
    </source>
</reference>
<feature type="transmembrane region" description="Helical" evidence="1">
    <location>
        <begin position="399"/>
        <end position="422"/>
    </location>
</feature>
<evidence type="ECO:0008006" key="4">
    <source>
        <dbReference type="Google" id="ProtNLM"/>
    </source>
</evidence>
<feature type="transmembrane region" description="Helical" evidence="1">
    <location>
        <begin position="213"/>
        <end position="235"/>
    </location>
</feature>
<dbReference type="Proteomes" id="UP000365824">
    <property type="component" value="Unassembled WGS sequence"/>
</dbReference>
<accession>A0A9P3ZYE1</accession>
<name>A0A9P3ZYE1_BACOV</name>
<dbReference type="InterPro" id="IPR049458">
    <property type="entry name" value="EpsG-like"/>
</dbReference>
<feature type="transmembrane region" description="Helical" evidence="1">
    <location>
        <begin position="132"/>
        <end position="151"/>
    </location>
</feature>
<feature type="transmembrane region" description="Helical" evidence="1">
    <location>
        <begin position="329"/>
        <end position="346"/>
    </location>
</feature>
<feature type="transmembrane region" description="Helical" evidence="1">
    <location>
        <begin position="14"/>
        <end position="39"/>
    </location>
</feature>
<proteinExistence type="predicted"/>
<feature type="transmembrane region" description="Helical" evidence="1">
    <location>
        <begin position="51"/>
        <end position="68"/>
    </location>
</feature>
<feature type="transmembrane region" description="Helical" evidence="1">
    <location>
        <begin position="163"/>
        <end position="181"/>
    </location>
</feature>
<evidence type="ECO:0000313" key="2">
    <source>
        <dbReference type="EMBL" id="KAA3928479.1"/>
    </source>
</evidence>
<gene>
    <name evidence="2" type="ORF">F3F25_12070</name>
</gene>
<organism evidence="2 3">
    <name type="scientific">Bacteroides ovatus</name>
    <dbReference type="NCBI Taxonomy" id="28116"/>
    <lineage>
        <taxon>Bacteria</taxon>
        <taxon>Pseudomonadati</taxon>
        <taxon>Bacteroidota</taxon>
        <taxon>Bacteroidia</taxon>
        <taxon>Bacteroidales</taxon>
        <taxon>Bacteroidaceae</taxon>
        <taxon>Bacteroides</taxon>
    </lineage>
</organism>
<comment type="caution">
    <text evidence="2">The sequence shown here is derived from an EMBL/GenBank/DDBJ whole genome shotgun (WGS) entry which is preliminary data.</text>
</comment>
<evidence type="ECO:0000256" key="1">
    <source>
        <dbReference type="SAM" id="Phobius"/>
    </source>
</evidence>